<feature type="compositionally biased region" description="Polar residues" evidence="13">
    <location>
        <begin position="1"/>
        <end position="11"/>
    </location>
</feature>
<comment type="catalytic activity">
    <reaction evidence="1">
        <text>S-ubiquitinyl-[E2 ubiquitin-conjugating enzyme]-L-cysteine + [acceptor protein]-L-lysine = [E2 ubiquitin-conjugating enzyme]-L-cysteine + N(6)-ubiquitinyl-[acceptor protein]-L-lysine.</text>
        <dbReference type="EC" id="2.3.2.27"/>
    </reaction>
</comment>
<accession>A0ABP0EJU0</accession>
<dbReference type="InterPro" id="IPR041888">
    <property type="entry name" value="RING-HC_ZNF598/HEL2"/>
</dbReference>
<dbReference type="Proteomes" id="UP001497600">
    <property type="component" value="Chromosome H"/>
</dbReference>
<dbReference type="InterPro" id="IPR056437">
    <property type="entry name" value="Znf-C2H2_ZNF598/HEL2"/>
</dbReference>
<evidence type="ECO:0000313" key="16">
    <source>
        <dbReference type="Proteomes" id="UP001497600"/>
    </source>
</evidence>
<evidence type="ECO:0000256" key="9">
    <source>
        <dbReference type="ARBA" id="ARBA00022771"/>
    </source>
</evidence>
<feature type="compositionally biased region" description="Polar residues" evidence="13">
    <location>
        <begin position="452"/>
        <end position="462"/>
    </location>
</feature>
<dbReference type="InterPro" id="IPR013083">
    <property type="entry name" value="Znf_RING/FYVE/PHD"/>
</dbReference>
<reference evidence="15 16" key="1">
    <citation type="submission" date="2024-01" db="EMBL/GenBank/DDBJ databases">
        <authorList>
            <consortium name="Genoscope - CEA"/>
            <person name="William W."/>
        </authorList>
    </citation>
    <scope>NUCLEOTIDE SEQUENCE [LARGE SCALE GENOMIC DNA]</scope>
    <source>
        <strain evidence="15 16">29B2s-10</strain>
    </source>
</reference>
<feature type="compositionally biased region" description="Low complexity" evidence="13">
    <location>
        <begin position="336"/>
        <end position="345"/>
    </location>
</feature>
<dbReference type="SMART" id="SM00355">
    <property type="entry name" value="ZnF_C2H2"/>
    <property type="match status" value="4"/>
</dbReference>
<dbReference type="Gene3D" id="3.30.40.10">
    <property type="entry name" value="Zinc/RING finger domain, C3HC4 (zinc finger)"/>
    <property type="match status" value="1"/>
</dbReference>
<keyword evidence="6" id="KW-0597">Phosphoprotein</keyword>
<dbReference type="PROSITE" id="PS00518">
    <property type="entry name" value="ZF_RING_1"/>
    <property type="match status" value="1"/>
</dbReference>
<keyword evidence="8" id="KW-0479">Metal-binding</keyword>
<evidence type="ECO:0000256" key="13">
    <source>
        <dbReference type="SAM" id="MobiDB-lite"/>
    </source>
</evidence>
<name>A0ABP0EJU0_9ASCO</name>
<evidence type="ECO:0000256" key="3">
    <source>
        <dbReference type="ARBA" id="ARBA00004906"/>
    </source>
</evidence>
<dbReference type="PANTHER" id="PTHR22938">
    <property type="entry name" value="ZINC FINGER PROTEIN 598"/>
    <property type="match status" value="1"/>
</dbReference>
<dbReference type="PANTHER" id="PTHR22938:SF0">
    <property type="entry name" value="E3 UBIQUITIN-PROTEIN LIGASE ZNF598"/>
    <property type="match status" value="1"/>
</dbReference>
<dbReference type="Pfam" id="PF23230">
    <property type="entry name" value="zf-C2H2_13"/>
    <property type="match status" value="1"/>
</dbReference>
<dbReference type="InterPro" id="IPR001841">
    <property type="entry name" value="Znf_RING"/>
</dbReference>
<dbReference type="Pfam" id="PF25447">
    <property type="entry name" value="RING_ZNF598"/>
    <property type="match status" value="1"/>
</dbReference>
<keyword evidence="10" id="KW-0862">Zinc</keyword>
<comment type="pathway">
    <text evidence="3">Protein modification; protein ubiquitination.</text>
</comment>
<feature type="region of interest" description="Disordered" evidence="13">
    <location>
        <begin position="1"/>
        <end position="49"/>
    </location>
</feature>
<gene>
    <name evidence="15" type="primary">HEL2</name>
    <name evidence="15" type="ORF">CAAN4_H06678</name>
</gene>
<evidence type="ECO:0000256" key="11">
    <source>
        <dbReference type="ARBA" id="ARBA00035113"/>
    </source>
</evidence>
<keyword evidence="5" id="KW-0963">Cytoplasm</keyword>
<dbReference type="SUPFAM" id="SSF57850">
    <property type="entry name" value="RING/U-box"/>
    <property type="match status" value="1"/>
</dbReference>
<evidence type="ECO:0000256" key="4">
    <source>
        <dbReference type="ARBA" id="ARBA00012483"/>
    </source>
</evidence>
<dbReference type="InterPro" id="IPR017907">
    <property type="entry name" value="Znf_RING_CS"/>
</dbReference>
<keyword evidence="9 12" id="KW-0863">Zinc-finger</keyword>
<proteinExistence type="inferred from homology"/>
<protein>
    <recommendedName>
        <fullName evidence="4">RING-type E3 ubiquitin transferase</fullName>
        <ecNumber evidence="4">2.3.2.27</ecNumber>
    </recommendedName>
</protein>
<feature type="compositionally biased region" description="Low complexity" evidence="13">
    <location>
        <begin position="551"/>
        <end position="578"/>
    </location>
</feature>
<dbReference type="InterPro" id="IPR013087">
    <property type="entry name" value="Znf_C2H2_type"/>
</dbReference>
<feature type="compositionally biased region" description="Gly residues" evidence="13">
    <location>
        <begin position="467"/>
        <end position="478"/>
    </location>
</feature>
<evidence type="ECO:0000256" key="8">
    <source>
        <dbReference type="ARBA" id="ARBA00022723"/>
    </source>
</evidence>
<dbReference type="EMBL" id="OZ004260">
    <property type="protein sequence ID" value="CAK7920795.1"/>
    <property type="molecule type" value="Genomic_DNA"/>
</dbReference>
<comment type="subcellular location">
    <subcellularLocation>
        <location evidence="2">Cytoplasm</location>
    </subcellularLocation>
</comment>
<sequence length="641" mass="71703">MSSQGETSNGTRKSRVSRGGAPRGDSRSGRGSHGNRRNNSKTNSNETDEGLEDEDMCIICANRINYAALSPCNHTVCHVCAFRQRALYEKKACLVCRTDCERMIITERIKSNYTDFSAKDFETHDEKYDIDFTTSYASNDTLGLLEYKCKVCNEVEPSFKLLSEHVKNEHHKYFCLICVNNRKAFISELKLYSFKQLQKHQAEGDEHGFLGHPECKHCRGKRFYSEDELNIHIRDNHERCHICDQLNPKTADYYKNYDTLFQHFRQDHYVCNVASCLEKKFVVFREELDLTAHMLKEHGGISSGNKVIIGATGRQYQSQLSTFSGFGEASLSAGGRNNNNSNRQNYTDDVDSYDTKTKRLEERAKHYLNYNTGDIKKFHKLNANFRSKNITARELSQAYQDLFSTKGNEDINLLLYEMSELFPESSSERMSLALLCSELLTTASREQFPALNGTSSTSTASVHSWGAGSGSRKAGGGAELFPALSKPKAPPKKLVSTNQPIRYSKVVRKVGSNQFSSVKISTTQAPSNFKPSYLDNVKKTPSVDSLPILGGSNNSSVGSSRSSSPSTVSPVVKKSSNNAALSQSKFPTLEKKSTKKPIPRVNPVILPTTWGAPLAKKEIPSNNLDFGIPIVEKKKGKQRKN</sequence>
<comment type="similarity">
    <text evidence="11">Belongs to the ZNF598/HEL2 family.</text>
</comment>
<dbReference type="InterPro" id="IPR057634">
    <property type="entry name" value="PAH_ZNF598/HEL2"/>
</dbReference>
<evidence type="ECO:0000256" key="6">
    <source>
        <dbReference type="ARBA" id="ARBA00022553"/>
    </source>
</evidence>
<evidence type="ECO:0000256" key="10">
    <source>
        <dbReference type="ARBA" id="ARBA00022833"/>
    </source>
</evidence>
<dbReference type="EC" id="2.3.2.27" evidence="4"/>
<keyword evidence="7" id="KW-0808">Transferase</keyword>
<evidence type="ECO:0000256" key="5">
    <source>
        <dbReference type="ARBA" id="ARBA00022490"/>
    </source>
</evidence>
<feature type="region of interest" description="Disordered" evidence="13">
    <location>
        <begin position="333"/>
        <end position="352"/>
    </location>
</feature>
<keyword evidence="16" id="KW-1185">Reference proteome</keyword>
<dbReference type="CDD" id="cd16615">
    <property type="entry name" value="RING-HC_ZNF598"/>
    <property type="match status" value="1"/>
</dbReference>
<dbReference type="PROSITE" id="PS50089">
    <property type="entry name" value="ZF_RING_2"/>
    <property type="match status" value="1"/>
</dbReference>
<evidence type="ECO:0000256" key="12">
    <source>
        <dbReference type="PROSITE-ProRule" id="PRU00175"/>
    </source>
</evidence>
<organism evidence="15 16">
    <name type="scientific">[Candida] anglica</name>
    <dbReference type="NCBI Taxonomy" id="148631"/>
    <lineage>
        <taxon>Eukaryota</taxon>
        <taxon>Fungi</taxon>
        <taxon>Dikarya</taxon>
        <taxon>Ascomycota</taxon>
        <taxon>Saccharomycotina</taxon>
        <taxon>Pichiomycetes</taxon>
        <taxon>Debaryomycetaceae</taxon>
        <taxon>Kurtzmaniella</taxon>
    </lineage>
</organism>
<evidence type="ECO:0000256" key="1">
    <source>
        <dbReference type="ARBA" id="ARBA00000900"/>
    </source>
</evidence>
<dbReference type="Pfam" id="PF23202">
    <property type="entry name" value="PAH_ZNF598"/>
    <property type="match status" value="1"/>
</dbReference>
<evidence type="ECO:0000259" key="14">
    <source>
        <dbReference type="PROSITE" id="PS50089"/>
    </source>
</evidence>
<feature type="region of interest" description="Disordered" evidence="13">
    <location>
        <begin position="450"/>
        <end position="497"/>
    </location>
</feature>
<feature type="domain" description="RING-type" evidence="14">
    <location>
        <begin position="57"/>
        <end position="97"/>
    </location>
</feature>
<dbReference type="InterPro" id="IPR044288">
    <property type="entry name" value="ZNF598/HEL2"/>
</dbReference>
<feature type="region of interest" description="Disordered" evidence="13">
    <location>
        <begin position="543"/>
        <end position="605"/>
    </location>
</feature>
<evidence type="ECO:0000256" key="2">
    <source>
        <dbReference type="ARBA" id="ARBA00004496"/>
    </source>
</evidence>
<evidence type="ECO:0000313" key="15">
    <source>
        <dbReference type="EMBL" id="CAK7920795.1"/>
    </source>
</evidence>
<evidence type="ECO:0000256" key="7">
    <source>
        <dbReference type="ARBA" id="ARBA00022679"/>
    </source>
</evidence>